<organism evidence="1 2">
    <name type="scientific">Dysgonomonas alginatilytica</name>
    <dbReference type="NCBI Taxonomy" id="1605892"/>
    <lineage>
        <taxon>Bacteria</taxon>
        <taxon>Pseudomonadati</taxon>
        <taxon>Bacteroidota</taxon>
        <taxon>Bacteroidia</taxon>
        <taxon>Bacteroidales</taxon>
        <taxon>Dysgonomonadaceae</taxon>
        <taxon>Dysgonomonas</taxon>
    </lineage>
</organism>
<accession>A0A2V3PTQ0</accession>
<keyword evidence="2" id="KW-1185">Reference proteome</keyword>
<reference evidence="1 2" key="1">
    <citation type="submission" date="2018-03" db="EMBL/GenBank/DDBJ databases">
        <title>Genomic Encyclopedia of Archaeal and Bacterial Type Strains, Phase II (KMG-II): from individual species to whole genera.</title>
        <authorList>
            <person name="Goeker M."/>
        </authorList>
    </citation>
    <scope>NUCLEOTIDE SEQUENCE [LARGE SCALE GENOMIC DNA]</scope>
    <source>
        <strain evidence="1 2">DSM 100214</strain>
    </source>
</reference>
<evidence type="ECO:0000313" key="2">
    <source>
        <dbReference type="Proteomes" id="UP000247973"/>
    </source>
</evidence>
<evidence type="ECO:0008006" key="3">
    <source>
        <dbReference type="Google" id="ProtNLM"/>
    </source>
</evidence>
<proteinExistence type="predicted"/>
<dbReference type="Proteomes" id="UP000247973">
    <property type="component" value="Unassembled WGS sequence"/>
</dbReference>
<dbReference type="OrthoDB" id="1031225at2"/>
<sequence length="174" mass="20433">MKSIEKQFEDIQNDIYKDMYYYIVPEMTKFGIRMVSDVLPNQAKYRNLTGNTITSLAFGIYYMGNLEIMGFNNHYPPPIRNKLIKGEELFDFEDYDGNIRKYFRAKVQTDAGYGTNTSMEFLKGYQSTRQFAIVFTTGTEYSEYLEKTRKLNVLSDGYDYSITAFIKSFKPIRK</sequence>
<name>A0A2V3PTQ0_9BACT</name>
<protein>
    <recommendedName>
        <fullName evidence="3">Restriction endonuclease</fullName>
    </recommendedName>
</protein>
<gene>
    <name evidence="1" type="ORF">CLV62_104129</name>
</gene>
<dbReference type="EMBL" id="QICL01000004">
    <property type="protein sequence ID" value="PXV66868.1"/>
    <property type="molecule type" value="Genomic_DNA"/>
</dbReference>
<comment type="caution">
    <text evidence="1">The sequence shown here is derived from an EMBL/GenBank/DDBJ whole genome shotgun (WGS) entry which is preliminary data.</text>
</comment>
<evidence type="ECO:0000313" key="1">
    <source>
        <dbReference type="EMBL" id="PXV66868.1"/>
    </source>
</evidence>
<dbReference type="RefSeq" id="WP_110309823.1">
    <property type="nucleotide sequence ID" value="NZ_QICL01000004.1"/>
</dbReference>
<dbReference type="AlphaFoldDB" id="A0A2V3PTQ0"/>